<evidence type="ECO:0000313" key="2">
    <source>
        <dbReference type="WBParaSite" id="HCON_00013220-00001"/>
    </source>
</evidence>
<dbReference type="AlphaFoldDB" id="A0A7I4XUR7"/>
<accession>A0A7I4XUR7</accession>
<dbReference type="WBParaSite" id="HCON_00013220-00001">
    <property type="protein sequence ID" value="HCON_00013220-00001"/>
    <property type="gene ID" value="HCON_00013220"/>
</dbReference>
<proteinExistence type="predicted"/>
<dbReference type="Proteomes" id="UP000025227">
    <property type="component" value="Unplaced"/>
</dbReference>
<reference evidence="2" key="1">
    <citation type="submission" date="2020-12" db="UniProtKB">
        <authorList>
            <consortium name="WormBaseParasite"/>
        </authorList>
    </citation>
    <scope>IDENTIFICATION</scope>
    <source>
        <strain evidence="2">MHco3</strain>
    </source>
</reference>
<dbReference type="OMA" id="HDEYLNF"/>
<organism evidence="1 2">
    <name type="scientific">Haemonchus contortus</name>
    <name type="common">Barber pole worm</name>
    <dbReference type="NCBI Taxonomy" id="6289"/>
    <lineage>
        <taxon>Eukaryota</taxon>
        <taxon>Metazoa</taxon>
        <taxon>Ecdysozoa</taxon>
        <taxon>Nematoda</taxon>
        <taxon>Chromadorea</taxon>
        <taxon>Rhabditida</taxon>
        <taxon>Rhabditina</taxon>
        <taxon>Rhabditomorpha</taxon>
        <taxon>Strongyloidea</taxon>
        <taxon>Trichostrongylidae</taxon>
        <taxon>Haemonchus</taxon>
    </lineage>
</organism>
<dbReference type="OrthoDB" id="10502842at2759"/>
<protein>
    <submittedName>
        <fullName evidence="2">Reverse transcriptase domain-containing protein</fullName>
    </submittedName>
</protein>
<name>A0A7I4XUR7_HAECO</name>
<evidence type="ECO:0000313" key="1">
    <source>
        <dbReference type="Proteomes" id="UP000025227"/>
    </source>
</evidence>
<keyword evidence="1" id="KW-1185">Reference proteome</keyword>
<sequence>MELQKYDEKIVYLKRAANKVADALSRETVSLKDFSIVESIPNELIVGAVREESEGTAELRQHSVYGKVKTNLKEERLDNDVTFPDVARKNKVADSTMNQ</sequence>